<evidence type="ECO:0000313" key="1">
    <source>
        <dbReference type="EMBL" id="MFC7188254.1"/>
    </source>
</evidence>
<reference evidence="1 2" key="1">
    <citation type="journal article" date="2019" name="Int. J. Syst. Evol. Microbiol.">
        <title>The Global Catalogue of Microorganisms (GCM) 10K type strain sequencing project: providing services to taxonomists for standard genome sequencing and annotation.</title>
        <authorList>
            <consortium name="The Broad Institute Genomics Platform"/>
            <consortium name="The Broad Institute Genome Sequencing Center for Infectious Disease"/>
            <person name="Wu L."/>
            <person name="Ma J."/>
        </authorList>
    </citation>
    <scope>NUCLEOTIDE SEQUENCE [LARGE SCALE GENOMIC DNA]</scope>
    <source>
        <strain evidence="1 2">Q85</strain>
    </source>
</reference>
<protein>
    <submittedName>
        <fullName evidence="1">PD-(D/E)XK nuclease family protein</fullName>
    </submittedName>
</protein>
<dbReference type="EMBL" id="JBHSZZ010000084">
    <property type="protein sequence ID" value="MFC7188254.1"/>
    <property type="molecule type" value="Genomic_DNA"/>
</dbReference>
<dbReference type="AlphaFoldDB" id="A0ABD5YJU9"/>
<dbReference type="Proteomes" id="UP001596390">
    <property type="component" value="Unassembled WGS sequence"/>
</dbReference>
<comment type="caution">
    <text evidence="1">The sequence shown here is derived from an EMBL/GenBank/DDBJ whole genome shotgun (WGS) entry which is preliminary data.</text>
</comment>
<dbReference type="RefSeq" id="WP_267665694.1">
    <property type="nucleotide sequence ID" value="NZ_JAODIX010000084.1"/>
</dbReference>
<gene>
    <name evidence="1" type="ORF">ACFQMK_15520</name>
</gene>
<name>A0ABD5YJU9_9EURY</name>
<sequence>MTNNDDSGLTADLQTLDREWRSIISSPAEPRSTMNVIEYGLGEQRRAEVYVNRLMRYLLDPAEPHGMGTDFLYAFLQGLPATTEFDEDTLELSDVRVKEQVPIDDREDPDASTGYADLVLDIPNEWFLLVELKFSAKETGTEFYSRATHVDGVAVRDYGSGQYYLFLHQHDGPQASSDTFANQSWRTFVSEVLDDFLTENALRYPQRTTTQLHDLRDDLQSITNMTTHSAADQEKIALYLEHIDAIEDVQAAFDDAWESYATGWGRDVAQQLTDTEPEVNRLDGEYFPEVSVSRPDRDDERWILRANGGDWQHVFKYGWYRHETSLEKLADRAEDSNDLRIGFYHRMGRNRDLATRDHKLKFSFRNMGSNPAVFRDIYAEEFYDRRNEFEELLADTAGLVTGNKLTLIEATYDIPADSHEDYFDAYTAALHEAFVDLVCTERDLIQLMGATFERAVAKYQ</sequence>
<organism evidence="1 2">
    <name type="scientific">Halorubrum yunnanense</name>
    <dbReference type="NCBI Taxonomy" id="1526162"/>
    <lineage>
        <taxon>Archaea</taxon>
        <taxon>Methanobacteriati</taxon>
        <taxon>Methanobacteriota</taxon>
        <taxon>Stenosarchaea group</taxon>
        <taxon>Halobacteria</taxon>
        <taxon>Halobacteriales</taxon>
        <taxon>Haloferacaceae</taxon>
        <taxon>Halorubrum</taxon>
    </lineage>
</organism>
<proteinExistence type="predicted"/>
<accession>A0ABD5YJU9</accession>
<evidence type="ECO:0000313" key="2">
    <source>
        <dbReference type="Proteomes" id="UP001596390"/>
    </source>
</evidence>
<keyword evidence="2" id="KW-1185">Reference proteome</keyword>